<dbReference type="InterPro" id="IPR036390">
    <property type="entry name" value="WH_DNA-bd_sf"/>
</dbReference>
<dbReference type="InterPro" id="IPR005119">
    <property type="entry name" value="LysR_subst-bd"/>
</dbReference>
<evidence type="ECO:0000256" key="3">
    <source>
        <dbReference type="ARBA" id="ARBA00023125"/>
    </source>
</evidence>
<dbReference type="InterPro" id="IPR058163">
    <property type="entry name" value="LysR-type_TF_proteobact-type"/>
</dbReference>
<dbReference type="InterPro" id="IPR036388">
    <property type="entry name" value="WH-like_DNA-bd_sf"/>
</dbReference>
<dbReference type="PANTHER" id="PTHR30537:SF26">
    <property type="entry name" value="GLYCINE CLEAVAGE SYSTEM TRANSCRIPTIONAL ACTIVATOR"/>
    <property type="match status" value="1"/>
</dbReference>
<dbReference type="Pfam" id="PF00126">
    <property type="entry name" value="HTH_1"/>
    <property type="match status" value="1"/>
</dbReference>
<dbReference type="GO" id="GO:0003700">
    <property type="term" value="F:DNA-binding transcription factor activity"/>
    <property type="evidence" value="ECO:0007669"/>
    <property type="project" value="InterPro"/>
</dbReference>
<dbReference type="Gene3D" id="3.40.190.10">
    <property type="entry name" value="Periplasmic binding protein-like II"/>
    <property type="match status" value="2"/>
</dbReference>
<dbReference type="InterPro" id="IPR000847">
    <property type="entry name" value="LysR_HTH_N"/>
</dbReference>
<dbReference type="PRINTS" id="PR00039">
    <property type="entry name" value="HTHLYSR"/>
</dbReference>
<comment type="similarity">
    <text evidence="1">Belongs to the LysR transcriptional regulatory family.</text>
</comment>
<gene>
    <name evidence="5" type="ORF">ALQ84_03167</name>
</gene>
<evidence type="ECO:0000256" key="2">
    <source>
        <dbReference type="ARBA" id="ARBA00023015"/>
    </source>
</evidence>
<organism evidence="5 6">
    <name type="scientific">Pseudomonas caricapapayae</name>
    <dbReference type="NCBI Taxonomy" id="46678"/>
    <lineage>
        <taxon>Bacteria</taxon>
        <taxon>Pseudomonadati</taxon>
        <taxon>Pseudomonadota</taxon>
        <taxon>Gammaproteobacteria</taxon>
        <taxon>Pseudomonadales</taxon>
        <taxon>Pseudomonadaceae</taxon>
        <taxon>Pseudomonas</taxon>
    </lineage>
</organism>
<dbReference type="Gene3D" id="1.10.10.10">
    <property type="entry name" value="Winged helix-like DNA-binding domain superfamily/Winged helix DNA-binding domain"/>
    <property type="match status" value="1"/>
</dbReference>
<keyword evidence="4" id="KW-0804">Transcription</keyword>
<proteinExistence type="inferred from homology"/>
<accession>A0A0P9KF00</accession>
<comment type="caution">
    <text evidence="5">The sequence shown here is derived from an EMBL/GenBank/DDBJ whole genome shotgun (WGS) entry which is preliminary data.</text>
</comment>
<dbReference type="EMBL" id="RBOC01000157">
    <property type="protein sequence ID" value="RMM06521.1"/>
    <property type="molecule type" value="Genomic_DNA"/>
</dbReference>
<protein>
    <submittedName>
        <fullName evidence="5">LysR family transcriptional regulator</fullName>
    </submittedName>
</protein>
<dbReference type="PROSITE" id="PS50931">
    <property type="entry name" value="HTH_LYSR"/>
    <property type="match status" value="1"/>
</dbReference>
<keyword evidence="3" id="KW-0238">DNA-binding</keyword>
<dbReference type="GO" id="GO:0043565">
    <property type="term" value="F:sequence-specific DNA binding"/>
    <property type="evidence" value="ECO:0007669"/>
    <property type="project" value="TreeGrafter"/>
</dbReference>
<dbReference type="GO" id="GO:0006351">
    <property type="term" value="P:DNA-templated transcription"/>
    <property type="evidence" value="ECO:0007669"/>
    <property type="project" value="TreeGrafter"/>
</dbReference>
<dbReference type="SUPFAM" id="SSF46785">
    <property type="entry name" value="Winged helix' DNA-binding domain"/>
    <property type="match status" value="1"/>
</dbReference>
<sequence length="313" mass="35291">MVSYRMTERIPPLYALRAFEVAARSCSFTRAAQELSLTQSAISRHIRTLEETLGCRLFERKGPRLWLSDEGRRLSSQLKIGFRIIEDACQPFRGQGANLRLKSPSTLTMRWLLHALESFKQSTSALPVQLSSVWMDFDSVDFYSEPFDCAILLGNGNFGAEVETCKLFDEWLIPICSADTLGKQPWGPERLQAAELIHPSSDRRDWRRWLNRMDLAGQVTLSKGKVFDTLDQGITAAVRGHGVSIGDLFLVADDINEGQVFLPFDSAVGTGDAYYLVWLQDSFKRQRVMELRDHLLTCLPDISGITVELLTAP</sequence>
<keyword evidence="2" id="KW-0805">Transcription regulation</keyword>
<dbReference type="AlphaFoldDB" id="A0A0P9KF00"/>
<dbReference type="Proteomes" id="UP000278587">
    <property type="component" value="Unassembled WGS sequence"/>
</dbReference>
<name>A0A0P9KF00_9PSED</name>
<evidence type="ECO:0000313" key="6">
    <source>
        <dbReference type="Proteomes" id="UP000278587"/>
    </source>
</evidence>
<evidence type="ECO:0000313" key="5">
    <source>
        <dbReference type="EMBL" id="RMM06521.1"/>
    </source>
</evidence>
<dbReference type="SUPFAM" id="SSF53850">
    <property type="entry name" value="Periplasmic binding protein-like II"/>
    <property type="match status" value="1"/>
</dbReference>
<dbReference type="Pfam" id="PF03466">
    <property type="entry name" value="LysR_substrate"/>
    <property type="match status" value="1"/>
</dbReference>
<reference evidence="5 6" key="1">
    <citation type="submission" date="2018-08" db="EMBL/GenBank/DDBJ databases">
        <title>Recombination of ecologically and evolutionarily significant loci maintains genetic cohesion in the Pseudomonas syringae species complex.</title>
        <authorList>
            <person name="Dillon M."/>
            <person name="Thakur S."/>
            <person name="Almeida R.N.D."/>
            <person name="Weir B.S."/>
            <person name="Guttman D.S."/>
        </authorList>
    </citation>
    <scope>NUCLEOTIDE SEQUENCE [LARGE SCALE GENOMIC DNA]</scope>
    <source>
        <strain evidence="5 6">ICMP 4086</strain>
    </source>
</reference>
<dbReference type="PANTHER" id="PTHR30537">
    <property type="entry name" value="HTH-TYPE TRANSCRIPTIONAL REGULATOR"/>
    <property type="match status" value="1"/>
</dbReference>
<evidence type="ECO:0000256" key="4">
    <source>
        <dbReference type="ARBA" id="ARBA00023163"/>
    </source>
</evidence>
<evidence type="ECO:0000256" key="1">
    <source>
        <dbReference type="ARBA" id="ARBA00009437"/>
    </source>
</evidence>